<gene>
    <name evidence="4" type="ORF">CFE62_002985</name>
</gene>
<dbReference type="NCBIfam" id="TIGR01730">
    <property type="entry name" value="RND_mfp"/>
    <property type="match status" value="1"/>
</dbReference>
<reference evidence="4 5" key="2">
    <citation type="journal article" date="2018" name="J. Invertebr. Pathol.">
        <title>'Candidatus Aquirickettsiella gammari' (Gammaproteobacteria: Legionellales: Coxiellaceae): A bacterial pathogen of the freshwater crustacean Gammarus fossarum (Malacostraca: Amphipoda).</title>
        <authorList>
            <person name="Bojko J."/>
            <person name="Dunn A.M."/>
            <person name="Stebbing P.D."/>
            <person name="van Aerle R."/>
            <person name="Bacela-Spychalska K."/>
            <person name="Bean T.P."/>
            <person name="Urrutia A."/>
            <person name="Stentiford G.D."/>
        </authorList>
    </citation>
    <scope>NUCLEOTIDE SEQUENCE [LARGE SCALE GENOMIC DNA]</scope>
    <source>
        <strain evidence="4">RA15029</strain>
    </source>
</reference>
<reference evidence="4 5" key="1">
    <citation type="journal article" date="2017" name="Int. J. Syst. Evol. Microbiol.">
        <title>Aquarickettsiella crustaci n. gen. n. sp. (Gammaproteobacteria: Legionellales: Coxiellaceae); a bacterial pathogen of the freshwater crustacean: Gammarus fossarum (Malacostraca: Amphipoda).</title>
        <authorList>
            <person name="Bojko J."/>
            <person name="Dunn A.M."/>
            <person name="Stebbing P.D."/>
            <person name="Van Aerle R."/>
            <person name="Bacela-Spychalska K."/>
            <person name="Bean T.P."/>
            <person name="Stentiford G.D."/>
        </authorList>
    </citation>
    <scope>NUCLEOTIDE SEQUENCE [LARGE SCALE GENOMIC DNA]</scope>
    <source>
        <strain evidence="4">RA15029</strain>
    </source>
</reference>
<dbReference type="Gene3D" id="2.40.420.20">
    <property type="match status" value="1"/>
</dbReference>
<comment type="caution">
    <text evidence="4">The sequence shown here is derived from an EMBL/GenBank/DDBJ whole genome shotgun (WGS) entry which is preliminary data.</text>
</comment>
<comment type="similarity">
    <text evidence="1">Belongs to the membrane fusion protein (MFP) (TC 8.A.1) family.</text>
</comment>
<evidence type="ECO:0000256" key="1">
    <source>
        <dbReference type="ARBA" id="ARBA00009477"/>
    </source>
</evidence>
<dbReference type="Pfam" id="PF25954">
    <property type="entry name" value="Beta-barrel_RND_2"/>
    <property type="match status" value="1"/>
</dbReference>
<dbReference type="InterPro" id="IPR058625">
    <property type="entry name" value="MdtA-like_BSH"/>
</dbReference>
<dbReference type="Gene3D" id="1.10.287.470">
    <property type="entry name" value="Helix hairpin bin"/>
    <property type="match status" value="1"/>
</dbReference>
<dbReference type="InterPro" id="IPR058792">
    <property type="entry name" value="Beta-barrel_RND_2"/>
</dbReference>
<dbReference type="Gene3D" id="2.40.50.100">
    <property type="match status" value="1"/>
</dbReference>
<dbReference type="FunFam" id="2.40.30.170:FF:000010">
    <property type="entry name" value="Efflux RND transporter periplasmic adaptor subunit"/>
    <property type="match status" value="1"/>
</dbReference>
<sequence>MQAVGNLSASQGIVVKAETSGRITAIYFHSGDSVKAGDPLVQINPAILKAQLDAAVAQTELSRADYQRGLTLYKKKVFAKAGLDKLAASYHANLAKQAQMQAAFDQTLIRAPFSGRLGLRGVNQGDFIDPSKPIANLEAIDPLRVDFNIPGTQASQVTIGSKVLIHSDAYPNKIFVAKVYALDSQIDSDTRSLAIRASLNNTQEQLLPGAFVDVSIQIGQAQTLAIVPETAVNVDQNGSFVYRIIDHKAIKTPVTIRFHQDGKIGLSTGLHAGDTLVSVVLK</sequence>
<name>A0A370CIJ0_9COXI</name>
<organism evidence="4 5">
    <name type="scientific">Candidatus Aquirickettsiella gammari</name>
    <dbReference type="NCBI Taxonomy" id="2016198"/>
    <lineage>
        <taxon>Bacteria</taxon>
        <taxon>Pseudomonadati</taxon>
        <taxon>Pseudomonadota</taxon>
        <taxon>Gammaproteobacteria</taxon>
        <taxon>Legionellales</taxon>
        <taxon>Coxiellaceae</taxon>
        <taxon>Candidatus Aquirickettsiella</taxon>
    </lineage>
</organism>
<evidence type="ECO:0000259" key="2">
    <source>
        <dbReference type="Pfam" id="PF25917"/>
    </source>
</evidence>
<dbReference type="Proteomes" id="UP000226429">
    <property type="component" value="Unassembled WGS sequence"/>
</dbReference>
<dbReference type="GO" id="GO:0015562">
    <property type="term" value="F:efflux transmembrane transporter activity"/>
    <property type="evidence" value="ECO:0007669"/>
    <property type="project" value="TreeGrafter"/>
</dbReference>
<feature type="domain" description="CusB-like beta-barrel" evidence="3">
    <location>
        <begin position="145"/>
        <end position="217"/>
    </location>
</feature>
<dbReference type="EMBL" id="NMOS02000006">
    <property type="protein sequence ID" value="RDH40603.1"/>
    <property type="molecule type" value="Genomic_DNA"/>
</dbReference>
<dbReference type="Gene3D" id="2.40.30.170">
    <property type="match status" value="1"/>
</dbReference>
<evidence type="ECO:0000259" key="3">
    <source>
        <dbReference type="Pfam" id="PF25954"/>
    </source>
</evidence>
<proteinExistence type="inferred from homology"/>
<accession>A0A370CIJ0</accession>
<dbReference type="SUPFAM" id="SSF111369">
    <property type="entry name" value="HlyD-like secretion proteins"/>
    <property type="match status" value="1"/>
</dbReference>
<dbReference type="GO" id="GO:1990281">
    <property type="term" value="C:efflux pump complex"/>
    <property type="evidence" value="ECO:0007669"/>
    <property type="project" value="TreeGrafter"/>
</dbReference>
<keyword evidence="5" id="KW-1185">Reference proteome</keyword>
<protein>
    <submittedName>
        <fullName evidence="4">Efflux RND transporter periplasmic adaptor subunit</fullName>
    </submittedName>
</protein>
<dbReference type="InterPro" id="IPR006143">
    <property type="entry name" value="RND_pump_MFP"/>
</dbReference>
<dbReference type="PANTHER" id="PTHR30469">
    <property type="entry name" value="MULTIDRUG RESISTANCE PROTEIN MDTA"/>
    <property type="match status" value="1"/>
</dbReference>
<feature type="domain" description="Multidrug resistance protein MdtA-like barrel-sandwich hybrid" evidence="2">
    <location>
        <begin position="15"/>
        <end position="133"/>
    </location>
</feature>
<dbReference type="Pfam" id="PF25917">
    <property type="entry name" value="BSH_RND"/>
    <property type="match status" value="1"/>
</dbReference>
<evidence type="ECO:0000313" key="5">
    <source>
        <dbReference type="Proteomes" id="UP000226429"/>
    </source>
</evidence>
<dbReference type="PANTHER" id="PTHR30469:SF11">
    <property type="entry name" value="BLL4320 PROTEIN"/>
    <property type="match status" value="1"/>
</dbReference>
<evidence type="ECO:0000313" key="4">
    <source>
        <dbReference type="EMBL" id="RDH40603.1"/>
    </source>
</evidence>
<dbReference type="AlphaFoldDB" id="A0A370CIJ0"/>